<accession>A0AA39P571</accession>
<organism evidence="4 5">
    <name type="scientific">Armillaria novae-zelandiae</name>
    <dbReference type="NCBI Taxonomy" id="153914"/>
    <lineage>
        <taxon>Eukaryota</taxon>
        <taxon>Fungi</taxon>
        <taxon>Dikarya</taxon>
        <taxon>Basidiomycota</taxon>
        <taxon>Agaricomycotina</taxon>
        <taxon>Agaricomycetes</taxon>
        <taxon>Agaricomycetidae</taxon>
        <taxon>Agaricales</taxon>
        <taxon>Marasmiineae</taxon>
        <taxon>Physalacriaceae</taxon>
        <taxon>Armillaria</taxon>
    </lineage>
</organism>
<dbReference type="PANTHER" id="PTHR47706:SF9">
    <property type="entry name" value="NMRA-LIKE DOMAIN-CONTAINING PROTEIN-RELATED"/>
    <property type="match status" value="1"/>
</dbReference>
<evidence type="ECO:0000256" key="1">
    <source>
        <dbReference type="ARBA" id="ARBA00022857"/>
    </source>
</evidence>
<sequence length="200" mass="21299">MSYKSFALVGVSGLLGKHILNALITENVPVVILTRKTSDPSSNIPASSIIKIAKVDYEDSGEVSAVLKENKVDFTISAVNTAAGGKSQYVLADSAKAAGVKLFVPSEFGNATAGASVTLRKEKDDFAKFLKKIGIPSARIYTGAFFVFIPALVSYHDCQKFNIVGKGRKKASFSALEDIGGQYIFETGKGVEDDHSCPLQ</sequence>
<dbReference type="AlphaFoldDB" id="A0AA39P571"/>
<name>A0AA39P571_9AGAR</name>
<dbReference type="PANTHER" id="PTHR47706">
    <property type="entry name" value="NMRA-LIKE FAMILY PROTEIN"/>
    <property type="match status" value="1"/>
</dbReference>
<proteinExistence type="predicted"/>
<dbReference type="InterPro" id="IPR051609">
    <property type="entry name" value="NmrA/Isoflavone_reductase-like"/>
</dbReference>
<dbReference type="GO" id="GO:0016491">
    <property type="term" value="F:oxidoreductase activity"/>
    <property type="evidence" value="ECO:0007669"/>
    <property type="project" value="UniProtKB-KW"/>
</dbReference>
<evidence type="ECO:0000256" key="2">
    <source>
        <dbReference type="ARBA" id="ARBA00023002"/>
    </source>
</evidence>
<keyword evidence="5" id="KW-1185">Reference proteome</keyword>
<comment type="caution">
    <text evidence="4">The sequence shown here is derived from an EMBL/GenBank/DDBJ whole genome shotgun (WGS) entry which is preliminary data.</text>
</comment>
<protein>
    <submittedName>
        <fullName evidence="4">NmrA-like domain-containing protein</fullName>
    </submittedName>
</protein>
<feature type="domain" description="NmrA-like" evidence="3">
    <location>
        <begin position="6"/>
        <end position="146"/>
    </location>
</feature>
<evidence type="ECO:0000259" key="3">
    <source>
        <dbReference type="Pfam" id="PF05368"/>
    </source>
</evidence>
<dbReference type="SUPFAM" id="SSF51735">
    <property type="entry name" value="NAD(P)-binding Rossmann-fold domains"/>
    <property type="match status" value="1"/>
</dbReference>
<dbReference type="InterPro" id="IPR008030">
    <property type="entry name" value="NmrA-like"/>
</dbReference>
<dbReference type="Pfam" id="PF05368">
    <property type="entry name" value="NmrA"/>
    <property type="match status" value="1"/>
</dbReference>
<evidence type="ECO:0000313" key="5">
    <source>
        <dbReference type="Proteomes" id="UP001175227"/>
    </source>
</evidence>
<keyword evidence="2" id="KW-0560">Oxidoreductase</keyword>
<dbReference type="Proteomes" id="UP001175227">
    <property type="component" value="Unassembled WGS sequence"/>
</dbReference>
<dbReference type="InterPro" id="IPR036291">
    <property type="entry name" value="NAD(P)-bd_dom_sf"/>
</dbReference>
<keyword evidence="1" id="KW-0521">NADP</keyword>
<dbReference type="EMBL" id="JAUEPR010000015">
    <property type="protein sequence ID" value="KAK0477787.1"/>
    <property type="molecule type" value="Genomic_DNA"/>
</dbReference>
<evidence type="ECO:0000313" key="4">
    <source>
        <dbReference type="EMBL" id="KAK0477787.1"/>
    </source>
</evidence>
<dbReference type="Gene3D" id="3.40.50.720">
    <property type="entry name" value="NAD(P)-binding Rossmann-like Domain"/>
    <property type="match status" value="1"/>
</dbReference>
<reference evidence="4" key="1">
    <citation type="submission" date="2023-06" db="EMBL/GenBank/DDBJ databases">
        <authorList>
            <consortium name="Lawrence Berkeley National Laboratory"/>
            <person name="Ahrendt S."/>
            <person name="Sahu N."/>
            <person name="Indic B."/>
            <person name="Wong-Bajracharya J."/>
            <person name="Merenyi Z."/>
            <person name="Ke H.-M."/>
            <person name="Monk M."/>
            <person name="Kocsube S."/>
            <person name="Drula E."/>
            <person name="Lipzen A."/>
            <person name="Balint B."/>
            <person name="Henrissat B."/>
            <person name="Andreopoulos B."/>
            <person name="Martin F.M."/>
            <person name="Harder C.B."/>
            <person name="Rigling D."/>
            <person name="Ford K.L."/>
            <person name="Foster G.D."/>
            <person name="Pangilinan J."/>
            <person name="Papanicolaou A."/>
            <person name="Barry K."/>
            <person name="LaButti K."/>
            <person name="Viragh M."/>
            <person name="Koriabine M."/>
            <person name="Yan M."/>
            <person name="Riley R."/>
            <person name="Champramary S."/>
            <person name="Plett K.L."/>
            <person name="Tsai I.J."/>
            <person name="Slot J."/>
            <person name="Sipos G."/>
            <person name="Plett J."/>
            <person name="Nagy L.G."/>
            <person name="Grigoriev I.V."/>
        </authorList>
    </citation>
    <scope>NUCLEOTIDE SEQUENCE</scope>
    <source>
        <strain evidence="4">ICMP 16352</strain>
    </source>
</reference>
<gene>
    <name evidence="4" type="ORF">IW261DRAFT_1631959</name>
</gene>